<dbReference type="AlphaFoldDB" id="A0A1H2N2H1"/>
<keyword evidence="3" id="KW-1185">Reference proteome</keyword>
<proteinExistence type="predicted"/>
<dbReference type="PROSITE" id="PS50943">
    <property type="entry name" value="HTH_CROC1"/>
    <property type="match status" value="1"/>
</dbReference>
<dbReference type="InterPro" id="IPR010982">
    <property type="entry name" value="Lambda_DNA-bd_dom_sf"/>
</dbReference>
<accession>A0A1H2N2H1</accession>
<dbReference type="EMBL" id="LT629799">
    <property type="protein sequence ID" value="SDU99458.1"/>
    <property type="molecule type" value="Genomic_DNA"/>
</dbReference>
<protein>
    <submittedName>
        <fullName evidence="2">Helix-turn-helix domain-containing protein</fullName>
    </submittedName>
</protein>
<reference evidence="3" key="1">
    <citation type="submission" date="2016-10" db="EMBL/GenBank/DDBJ databases">
        <authorList>
            <person name="Varghese N."/>
            <person name="Submissions S."/>
        </authorList>
    </citation>
    <scope>NUCLEOTIDE SEQUENCE [LARGE SCALE GENOMIC DNA]</scope>
    <source>
        <strain evidence="3">DSM 21743</strain>
    </source>
</reference>
<dbReference type="Gene3D" id="1.10.260.40">
    <property type="entry name" value="lambda repressor-like DNA-binding domains"/>
    <property type="match status" value="1"/>
</dbReference>
<organism evidence="2 3">
    <name type="scientific">Microlunatus sagamiharensis</name>
    <dbReference type="NCBI Taxonomy" id="546874"/>
    <lineage>
        <taxon>Bacteria</taxon>
        <taxon>Bacillati</taxon>
        <taxon>Actinomycetota</taxon>
        <taxon>Actinomycetes</taxon>
        <taxon>Propionibacteriales</taxon>
        <taxon>Propionibacteriaceae</taxon>
        <taxon>Microlunatus</taxon>
    </lineage>
</organism>
<dbReference type="GO" id="GO:0003677">
    <property type="term" value="F:DNA binding"/>
    <property type="evidence" value="ECO:0007669"/>
    <property type="project" value="InterPro"/>
</dbReference>
<dbReference type="InterPro" id="IPR001387">
    <property type="entry name" value="Cro/C1-type_HTH"/>
</dbReference>
<dbReference type="PANTHER" id="PTHR35010">
    <property type="entry name" value="BLL4672 PROTEIN-RELATED"/>
    <property type="match status" value="1"/>
</dbReference>
<evidence type="ECO:0000259" key="1">
    <source>
        <dbReference type="PROSITE" id="PS50943"/>
    </source>
</evidence>
<sequence length="313" mass="34120">MARTFTLMDSRSEMREFLVSRRARLTPEEVGLPDFGGRRRVPGLRREEVALVAGISVEYYTRLERGSSTGMSESVIDAVSRALQLDEAEHTHLWNLARASCTASKQRTSSRTQPVTAGLQQLLDAMQDVPAIVQNGRLDVIASNRLGAAFYSELYASGDRPPNFGRFVFLEPRAQVFYRDWQDAAVQTVAILRGAAGRTPHDRSLSNLVGELATRSDTFRTLWASQVVREHRSGDKRVHHPVVGDLDLTFEGMEPATGKGLLLTAYSAKPGTPSHDGLRLLANWAATNDAAAKDAAAVKDAAASSSLDQPTSG</sequence>
<dbReference type="PANTHER" id="PTHR35010:SF2">
    <property type="entry name" value="BLL4672 PROTEIN"/>
    <property type="match status" value="1"/>
</dbReference>
<evidence type="ECO:0000313" key="2">
    <source>
        <dbReference type="EMBL" id="SDU99458.1"/>
    </source>
</evidence>
<dbReference type="Pfam" id="PF13560">
    <property type="entry name" value="HTH_31"/>
    <property type="match status" value="1"/>
</dbReference>
<dbReference type="STRING" id="546874.SAMN04488544_3161"/>
<dbReference type="CDD" id="cd00093">
    <property type="entry name" value="HTH_XRE"/>
    <property type="match status" value="1"/>
</dbReference>
<dbReference type="SUPFAM" id="SSF47413">
    <property type="entry name" value="lambda repressor-like DNA-binding domains"/>
    <property type="match status" value="1"/>
</dbReference>
<dbReference type="Gene3D" id="3.30.450.180">
    <property type="match status" value="1"/>
</dbReference>
<dbReference type="Pfam" id="PF17765">
    <property type="entry name" value="MLTR_LBD"/>
    <property type="match status" value="1"/>
</dbReference>
<dbReference type="Proteomes" id="UP000198825">
    <property type="component" value="Chromosome I"/>
</dbReference>
<dbReference type="InterPro" id="IPR041413">
    <property type="entry name" value="MLTR_LBD"/>
</dbReference>
<dbReference type="SMART" id="SM00530">
    <property type="entry name" value="HTH_XRE"/>
    <property type="match status" value="1"/>
</dbReference>
<feature type="domain" description="HTH cro/C1-type" evidence="1">
    <location>
        <begin position="43"/>
        <end position="90"/>
    </location>
</feature>
<gene>
    <name evidence="2" type="ORF">SAMN04488544_3161</name>
</gene>
<name>A0A1H2N2H1_9ACTN</name>
<evidence type="ECO:0000313" key="3">
    <source>
        <dbReference type="Proteomes" id="UP000198825"/>
    </source>
</evidence>